<evidence type="ECO:0000313" key="1">
    <source>
        <dbReference type="EMBL" id="OGC47822.1"/>
    </source>
</evidence>
<reference evidence="1 2" key="1">
    <citation type="journal article" date="2016" name="Nat. Commun.">
        <title>Thousands of microbial genomes shed light on interconnected biogeochemical processes in an aquifer system.</title>
        <authorList>
            <person name="Anantharaman K."/>
            <person name="Brown C.T."/>
            <person name="Hug L.A."/>
            <person name="Sharon I."/>
            <person name="Castelle C.J."/>
            <person name="Probst A.J."/>
            <person name="Thomas B.C."/>
            <person name="Singh A."/>
            <person name="Wilkins M.J."/>
            <person name="Karaoz U."/>
            <person name="Brodie E.L."/>
            <person name="Williams K.H."/>
            <person name="Hubbard S.S."/>
            <person name="Banfield J.F."/>
        </authorList>
    </citation>
    <scope>NUCLEOTIDE SEQUENCE [LARGE SCALE GENOMIC DNA]</scope>
</reference>
<accession>A0A1F4USD7</accession>
<organism evidence="1 2">
    <name type="scientific">candidate division WWE3 bacterium RIFCSPHIGHO2_01_FULL_42_13</name>
    <dbReference type="NCBI Taxonomy" id="1802617"/>
    <lineage>
        <taxon>Bacteria</taxon>
        <taxon>Katanobacteria</taxon>
    </lineage>
</organism>
<comment type="caution">
    <text evidence="1">The sequence shown here is derived from an EMBL/GenBank/DDBJ whole genome shotgun (WGS) entry which is preliminary data.</text>
</comment>
<proteinExistence type="predicted"/>
<gene>
    <name evidence="1" type="ORF">A2886_00365</name>
</gene>
<protein>
    <submittedName>
        <fullName evidence="1">Uncharacterized protein</fullName>
    </submittedName>
</protein>
<evidence type="ECO:0000313" key="2">
    <source>
        <dbReference type="Proteomes" id="UP000176608"/>
    </source>
</evidence>
<sequence length="115" mass="12320">MKLHFKNTTLILVFVLVASFLSVMLVSSDLNRTNGTSNGTPTAGGCVPGGCSGQLCVDENEASNIVTTCEYSESYACYKSASCERQTGGECGWTMTEELQSCLDSSDDSEEVLFF</sequence>
<name>A0A1F4USD7_UNCKA</name>
<dbReference type="AlphaFoldDB" id="A0A1F4USD7"/>
<dbReference type="EMBL" id="MEVA01000003">
    <property type="protein sequence ID" value="OGC47822.1"/>
    <property type="molecule type" value="Genomic_DNA"/>
</dbReference>
<dbReference type="Proteomes" id="UP000176608">
    <property type="component" value="Unassembled WGS sequence"/>
</dbReference>